<keyword evidence="3" id="KW-1185">Reference proteome</keyword>
<dbReference type="EMBL" id="REGW02000018">
    <property type="protein sequence ID" value="KAE8282705.1"/>
    <property type="molecule type" value="Genomic_DNA"/>
</dbReference>
<evidence type="ECO:0000313" key="2">
    <source>
        <dbReference type="EMBL" id="KAE8282705.1"/>
    </source>
</evidence>
<protein>
    <submittedName>
        <fullName evidence="2">Uncharacterized protein</fullName>
    </submittedName>
</protein>
<name>A0A6G0HU25_LARCR</name>
<gene>
    <name evidence="2" type="ORF">D5F01_LYC18094</name>
</gene>
<comment type="caution">
    <text evidence="2">The sequence shown here is derived from an EMBL/GenBank/DDBJ whole genome shotgun (WGS) entry which is preliminary data.</text>
</comment>
<dbReference type="AlphaFoldDB" id="A0A6G0HU25"/>
<feature type="compositionally biased region" description="Pro residues" evidence="1">
    <location>
        <begin position="16"/>
        <end position="26"/>
    </location>
</feature>
<feature type="compositionally biased region" description="Polar residues" evidence="1">
    <location>
        <begin position="54"/>
        <end position="69"/>
    </location>
</feature>
<evidence type="ECO:0000313" key="3">
    <source>
        <dbReference type="Proteomes" id="UP000424527"/>
    </source>
</evidence>
<feature type="compositionally biased region" description="Low complexity" evidence="1">
    <location>
        <begin position="112"/>
        <end position="124"/>
    </location>
</feature>
<accession>A0A6G0HU25</accession>
<reference evidence="2 3" key="1">
    <citation type="submission" date="2019-07" db="EMBL/GenBank/DDBJ databases">
        <title>Chromosome genome assembly for large yellow croaker.</title>
        <authorList>
            <person name="Xiao S."/>
        </authorList>
    </citation>
    <scope>NUCLEOTIDE SEQUENCE [LARGE SCALE GENOMIC DNA]</scope>
    <source>
        <strain evidence="2">JMULYC20181020</strain>
        <tissue evidence="2">Muscle</tissue>
    </source>
</reference>
<organism evidence="2 3">
    <name type="scientific">Larimichthys crocea</name>
    <name type="common">Large yellow croaker</name>
    <name type="synonym">Pseudosciaena crocea</name>
    <dbReference type="NCBI Taxonomy" id="215358"/>
    <lineage>
        <taxon>Eukaryota</taxon>
        <taxon>Metazoa</taxon>
        <taxon>Chordata</taxon>
        <taxon>Craniata</taxon>
        <taxon>Vertebrata</taxon>
        <taxon>Euteleostomi</taxon>
        <taxon>Actinopterygii</taxon>
        <taxon>Neopterygii</taxon>
        <taxon>Teleostei</taxon>
        <taxon>Neoteleostei</taxon>
        <taxon>Acanthomorphata</taxon>
        <taxon>Eupercaria</taxon>
        <taxon>Sciaenidae</taxon>
        <taxon>Larimichthys</taxon>
    </lineage>
</organism>
<feature type="compositionally biased region" description="Low complexity" evidence="1">
    <location>
        <begin position="133"/>
        <end position="142"/>
    </location>
</feature>
<feature type="region of interest" description="Disordered" evidence="1">
    <location>
        <begin position="1"/>
        <end position="153"/>
    </location>
</feature>
<evidence type="ECO:0000256" key="1">
    <source>
        <dbReference type="SAM" id="MobiDB-lite"/>
    </source>
</evidence>
<feature type="compositionally biased region" description="Polar residues" evidence="1">
    <location>
        <begin position="143"/>
        <end position="153"/>
    </location>
</feature>
<dbReference type="Proteomes" id="UP000424527">
    <property type="component" value="Unassembled WGS sequence"/>
</dbReference>
<feature type="compositionally biased region" description="Polar residues" evidence="1">
    <location>
        <begin position="1"/>
        <end position="10"/>
    </location>
</feature>
<sequence>MFAQSFSHHSGSIHHPQPPAPPPGISPHPSTRRPSRTHSGLSAPTPPNLPPGHSSPQASYTMQGYSLPTHQPLPHGFPSISQLTQAHVTGGMSGPHHSAGHGLPPVMLHYVPPQQGSGSNPQQGRHTLLHRTPPSCSGPGSPTQQLSFHPSAN</sequence>
<proteinExistence type="predicted"/>